<dbReference type="Gramene" id="Pp3c11_25090V3.2">
    <property type="protein sequence ID" value="PAC:32959276.CDS.1"/>
    <property type="gene ID" value="Pp3c11_25090"/>
</dbReference>
<reference evidence="3" key="3">
    <citation type="submission" date="2020-12" db="UniProtKB">
        <authorList>
            <consortium name="EnsemblPlants"/>
        </authorList>
    </citation>
    <scope>IDENTIFICATION</scope>
</reference>
<dbReference type="PaxDb" id="3218-PP1S138_123V6.1"/>
<reference evidence="2 4" key="1">
    <citation type="journal article" date="2008" name="Science">
        <title>The Physcomitrella genome reveals evolutionary insights into the conquest of land by plants.</title>
        <authorList>
            <person name="Rensing S."/>
            <person name="Lang D."/>
            <person name="Zimmer A."/>
            <person name="Terry A."/>
            <person name="Salamov A."/>
            <person name="Shapiro H."/>
            <person name="Nishiyama T."/>
            <person name="Perroud P.-F."/>
            <person name="Lindquist E."/>
            <person name="Kamisugi Y."/>
            <person name="Tanahashi T."/>
            <person name="Sakakibara K."/>
            <person name="Fujita T."/>
            <person name="Oishi K."/>
            <person name="Shin-I T."/>
            <person name="Kuroki Y."/>
            <person name="Toyoda A."/>
            <person name="Suzuki Y."/>
            <person name="Hashimoto A."/>
            <person name="Yamaguchi K."/>
            <person name="Sugano A."/>
            <person name="Kohara Y."/>
            <person name="Fujiyama A."/>
            <person name="Anterola A."/>
            <person name="Aoki S."/>
            <person name="Ashton N."/>
            <person name="Barbazuk W.B."/>
            <person name="Barker E."/>
            <person name="Bennetzen J."/>
            <person name="Bezanilla M."/>
            <person name="Blankenship R."/>
            <person name="Cho S.H."/>
            <person name="Dutcher S."/>
            <person name="Estelle M."/>
            <person name="Fawcett J.A."/>
            <person name="Gundlach H."/>
            <person name="Hanada K."/>
            <person name="Heyl A."/>
            <person name="Hicks K.A."/>
            <person name="Hugh J."/>
            <person name="Lohr M."/>
            <person name="Mayer K."/>
            <person name="Melkozernov A."/>
            <person name="Murata T."/>
            <person name="Nelson D."/>
            <person name="Pils B."/>
            <person name="Prigge M."/>
            <person name="Reiss B."/>
            <person name="Renner T."/>
            <person name="Rombauts S."/>
            <person name="Rushton P."/>
            <person name="Sanderfoot A."/>
            <person name="Schween G."/>
            <person name="Shiu S.-H."/>
            <person name="Stueber K."/>
            <person name="Theodoulou F.L."/>
            <person name="Tu H."/>
            <person name="Van de Peer Y."/>
            <person name="Verrier P.J."/>
            <person name="Waters E."/>
            <person name="Wood A."/>
            <person name="Yang L."/>
            <person name="Cove D."/>
            <person name="Cuming A."/>
            <person name="Hasebe M."/>
            <person name="Lucas S."/>
            <person name="Mishler D.B."/>
            <person name="Reski R."/>
            <person name="Grigoriev I."/>
            <person name="Quatrano R.S."/>
            <person name="Boore J.L."/>
        </authorList>
    </citation>
    <scope>NUCLEOTIDE SEQUENCE [LARGE SCALE GENOMIC DNA]</scope>
    <source>
        <strain evidence="3 4">cv. Gransden 2004</strain>
    </source>
</reference>
<dbReference type="Gramene" id="Pp3c11_25090V3.1">
    <property type="protein sequence ID" value="PAC:32959275.CDS.1"/>
    <property type="gene ID" value="Pp3c11_25090"/>
</dbReference>
<reference evidence="2 4" key="2">
    <citation type="journal article" date="2018" name="Plant J.">
        <title>The Physcomitrella patens chromosome-scale assembly reveals moss genome structure and evolution.</title>
        <authorList>
            <person name="Lang D."/>
            <person name="Ullrich K.K."/>
            <person name="Murat F."/>
            <person name="Fuchs J."/>
            <person name="Jenkins J."/>
            <person name="Haas F.B."/>
            <person name="Piednoel M."/>
            <person name="Gundlach H."/>
            <person name="Van Bel M."/>
            <person name="Meyberg R."/>
            <person name="Vives C."/>
            <person name="Morata J."/>
            <person name="Symeonidi A."/>
            <person name="Hiss M."/>
            <person name="Muchero W."/>
            <person name="Kamisugi Y."/>
            <person name="Saleh O."/>
            <person name="Blanc G."/>
            <person name="Decker E.L."/>
            <person name="van Gessel N."/>
            <person name="Grimwood J."/>
            <person name="Hayes R.D."/>
            <person name="Graham S.W."/>
            <person name="Gunter L.E."/>
            <person name="McDaniel S.F."/>
            <person name="Hoernstein S.N.W."/>
            <person name="Larsson A."/>
            <person name="Li F.W."/>
            <person name="Perroud P.F."/>
            <person name="Phillips J."/>
            <person name="Ranjan P."/>
            <person name="Rokshar D.S."/>
            <person name="Rothfels C.J."/>
            <person name="Schneider L."/>
            <person name="Shu S."/>
            <person name="Stevenson D.W."/>
            <person name="Thummler F."/>
            <person name="Tillich M."/>
            <person name="Villarreal Aguilar J.C."/>
            <person name="Widiez T."/>
            <person name="Wong G.K."/>
            <person name="Wymore A."/>
            <person name="Zhang Y."/>
            <person name="Zimmer A.D."/>
            <person name="Quatrano R.S."/>
            <person name="Mayer K.F.X."/>
            <person name="Goodstein D."/>
            <person name="Casacuberta J.M."/>
            <person name="Vandepoele K."/>
            <person name="Reski R."/>
            <person name="Cuming A.C."/>
            <person name="Tuskan G.A."/>
            <person name="Maumus F."/>
            <person name="Salse J."/>
            <person name="Schmutz J."/>
            <person name="Rensing S.A."/>
        </authorList>
    </citation>
    <scope>NUCLEOTIDE SEQUENCE [LARGE SCALE GENOMIC DNA]</scope>
    <source>
        <strain evidence="3 4">cv. Gransden 2004</strain>
    </source>
</reference>
<keyword evidence="1" id="KW-0472">Membrane</keyword>
<evidence type="ECO:0000313" key="3">
    <source>
        <dbReference type="EnsemblPlants" id="PAC:32959275.CDS.1"/>
    </source>
</evidence>
<gene>
    <name evidence="2" type="ORF">PHYPA_015549</name>
</gene>
<dbReference type="AlphaFoldDB" id="A0A2K1JW76"/>
<proteinExistence type="predicted"/>
<keyword evidence="1" id="KW-0812">Transmembrane</keyword>
<feature type="transmembrane region" description="Helical" evidence="1">
    <location>
        <begin position="46"/>
        <end position="68"/>
    </location>
</feature>
<accession>A0A2K1JW76</accession>
<keyword evidence="4" id="KW-1185">Reference proteome</keyword>
<name>A0A2K1JW76_PHYPA</name>
<keyword evidence="1" id="KW-1133">Transmembrane helix</keyword>
<evidence type="ECO:0000313" key="2">
    <source>
        <dbReference type="EMBL" id="PNR45778.1"/>
    </source>
</evidence>
<dbReference type="InParanoid" id="A0A2K1JW76"/>
<evidence type="ECO:0000313" key="4">
    <source>
        <dbReference type="Proteomes" id="UP000006727"/>
    </source>
</evidence>
<protein>
    <submittedName>
        <fullName evidence="2 3">Uncharacterized protein</fullName>
    </submittedName>
</protein>
<sequence>MYFGVLFRAHPAPEHLPLLIFTTVRVAYFTAIYNTSQSRILYKAGALHLQVYLLTWSILVILVSSYMLKAPADIYAQTHK</sequence>
<dbReference type="EnsemblPlants" id="Pp3c11_25090V3.2">
    <property type="protein sequence ID" value="PAC:32959276.CDS.1"/>
    <property type="gene ID" value="Pp3c11_25090"/>
</dbReference>
<organism evidence="2">
    <name type="scientific">Physcomitrium patens</name>
    <name type="common">Spreading-leaved earth moss</name>
    <name type="synonym">Physcomitrella patens</name>
    <dbReference type="NCBI Taxonomy" id="3218"/>
    <lineage>
        <taxon>Eukaryota</taxon>
        <taxon>Viridiplantae</taxon>
        <taxon>Streptophyta</taxon>
        <taxon>Embryophyta</taxon>
        <taxon>Bryophyta</taxon>
        <taxon>Bryophytina</taxon>
        <taxon>Bryopsida</taxon>
        <taxon>Funariidae</taxon>
        <taxon>Funariales</taxon>
        <taxon>Funariaceae</taxon>
        <taxon>Physcomitrium</taxon>
    </lineage>
</organism>
<dbReference type="Proteomes" id="UP000006727">
    <property type="component" value="Chromosome 11"/>
</dbReference>
<feature type="transmembrane region" description="Helical" evidence="1">
    <location>
        <begin position="15"/>
        <end position="34"/>
    </location>
</feature>
<dbReference type="EnsemblPlants" id="Pp3c11_25090V3.1">
    <property type="protein sequence ID" value="PAC:32959275.CDS.1"/>
    <property type="gene ID" value="Pp3c11_25090"/>
</dbReference>
<dbReference type="EMBL" id="ABEU02000011">
    <property type="protein sequence ID" value="PNR45778.1"/>
    <property type="molecule type" value="Genomic_DNA"/>
</dbReference>
<evidence type="ECO:0000256" key="1">
    <source>
        <dbReference type="SAM" id="Phobius"/>
    </source>
</evidence>